<keyword evidence="1" id="KW-0732">Signal</keyword>
<dbReference type="AlphaFoldDB" id="A0A839K4P7"/>
<dbReference type="SMART" id="SM00635">
    <property type="entry name" value="BID_2"/>
    <property type="match status" value="2"/>
</dbReference>
<dbReference type="Gene3D" id="2.60.40.1080">
    <property type="match status" value="1"/>
</dbReference>
<evidence type="ECO:0000259" key="2">
    <source>
        <dbReference type="SMART" id="SM00635"/>
    </source>
</evidence>
<proteinExistence type="predicted"/>
<dbReference type="InterPro" id="IPR003343">
    <property type="entry name" value="Big_2"/>
</dbReference>
<dbReference type="Gene3D" id="2.60.40.1220">
    <property type="match status" value="2"/>
</dbReference>
<dbReference type="Proteomes" id="UP000574276">
    <property type="component" value="Unassembled WGS sequence"/>
</dbReference>
<dbReference type="RefSeq" id="WP_228353756.1">
    <property type="nucleotide sequence ID" value="NZ_JACEGA010000001.1"/>
</dbReference>
<evidence type="ECO:0000256" key="1">
    <source>
        <dbReference type="ARBA" id="ARBA00022729"/>
    </source>
</evidence>
<dbReference type="EMBL" id="JACEGA010000001">
    <property type="protein sequence ID" value="MBB2184162.1"/>
    <property type="molecule type" value="Genomic_DNA"/>
</dbReference>
<gene>
    <name evidence="3" type="ORF">H0486_14880</name>
</gene>
<protein>
    <submittedName>
        <fullName evidence="3">Ig-like domain-containing protein</fullName>
    </submittedName>
</protein>
<reference evidence="3 4" key="1">
    <citation type="submission" date="2020-07" db="EMBL/GenBank/DDBJ databases">
        <title>Characterization and genome sequencing of isolate MD1, a novel member within the family Lachnospiraceae.</title>
        <authorList>
            <person name="Rettenmaier R."/>
            <person name="Di Bello L."/>
            <person name="Zinser C."/>
            <person name="Scheitz K."/>
            <person name="Liebl W."/>
            <person name="Zverlov V."/>
        </authorList>
    </citation>
    <scope>NUCLEOTIDE SEQUENCE [LARGE SCALE GENOMIC DNA]</scope>
    <source>
        <strain evidence="3 4">MD1</strain>
    </source>
</reference>
<dbReference type="InterPro" id="IPR014755">
    <property type="entry name" value="Cu-Rt/internalin_Ig-like"/>
</dbReference>
<dbReference type="Pfam" id="PF13205">
    <property type="entry name" value="Big_5"/>
    <property type="match status" value="1"/>
</dbReference>
<dbReference type="InterPro" id="IPR032812">
    <property type="entry name" value="SbsA_Ig"/>
</dbReference>
<dbReference type="Pfam" id="PF02368">
    <property type="entry name" value="Big_2"/>
    <property type="match status" value="1"/>
</dbReference>
<sequence length="846" mass="90325">MKKTIGRKVVLILVMVLSLPFFLNQNLAITSAATTPSFNKTKVSLAGKGKTYQLTVKDQVAKSTYKWSTSNAKVAKVSSKGLVTAVDKGTAKIKCKITYPNKKTKTLTCTVTVTIPSEQIKIANAVEVNGAHKLTVGQSFDFQCEILPANTSDVAYWSIGGGDESCIRIDDANEGKVTALKEGKVILLATGVKKATAANAATSYVRDAIIIEVTGQTATVRSAEFTGSTEIKVVFDSPVNRDTVITSNNKLSDNITILMKKDSKGVMASDPGALTASLSADGQTLTITSTNRFNGQYGITFSNKIITTAGVALQEYTKLITYTDNVPPTILGVDMDDSGMVATIRFSEAVDITNLQVPSVTLVQGSTSTTDPVTMNTLQNKYNYILSQDKKSMTIDLSKISSLDYGKKYSVTFAGIKDLAGNAPASYTLTTVLYTDTSVKSQAVPISLIRSGHKTLTATFTRSISYGGIAILDNGSVLTGTVDSTNNRKVIYTLNDSDVTLSGTRVVTLSNWDSYNVNPNDNTAANGRKFNVDFTIEKTSPVFGYEYDPATNILTLNFNEDVKLLASSGVFSSSIKTATDDIINATNVTYTRIADLNDPRVVKLQLGNMNLAGSYTITIDQGFAVDNFDNPSLARTIQLSNTNGGSKELPGPYSVTQSQSNLSQIYLEFANKLDLASAQNVANYTIPGVNIVSAQVTKNSTDGATVVLTVGDIDVTVERPIKISGVLGYNGSYSAISGFEKVIPLKDNKKPTFISSTFDTASRNVIRLNFNEQIQGSLKVKVTQVSGGSSIEIPNNVTVSGSCASVNLDFTPEKGSFLRIEVVTNNLTDMNGNAAVLSTTGVVANY</sequence>
<feature type="domain" description="BIG2" evidence="2">
    <location>
        <begin position="163"/>
        <end position="246"/>
    </location>
</feature>
<name>A0A839K4P7_9FIRM</name>
<accession>A0A839K4P7</accession>
<dbReference type="InterPro" id="IPR008964">
    <property type="entry name" value="Invasin/intimin_cell_adhesion"/>
</dbReference>
<feature type="domain" description="BIG2" evidence="2">
    <location>
        <begin position="32"/>
        <end position="107"/>
    </location>
</feature>
<evidence type="ECO:0000313" key="3">
    <source>
        <dbReference type="EMBL" id="MBB2184162.1"/>
    </source>
</evidence>
<comment type="caution">
    <text evidence="3">The sequence shown here is derived from an EMBL/GenBank/DDBJ whole genome shotgun (WGS) entry which is preliminary data.</text>
</comment>
<evidence type="ECO:0000313" key="4">
    <source>
        <dbReference type="Proteomes" id="UP000574276"/>
    </source>
</evidence>
<keyword evidence="4" id="KW-1185">Reference proteome</keyword>
<organism evidence="3 4">
    <name type="scientific">Variimorphobacter saccharofermentans</name>
    <dbReference type="NCBI Taxonomy" id="2755051"/>
    <lineage>
        <taxon>Bacteria</taxon>
        <taxon>Bacillati</taxon>
        <taxon>Bacillota</taxon>
        <taxon>Clostridia</taxon>
        <taxon>Lachnospirales</taxon>
        <taxon>Lachnospiraceae</taxon>
        <taxon>Variimorphobacter</taxon>
    </lineage>
</organism>
<dbReference type="SUPFAM" id="SSF49373">
    <property type="entry name" value="Invasin/intimin cell-adhesion fragments"/>
    <property type="match status" value="1"/>
</dbReference>